<dbReference type="InterPro" id="IPR026881">
    <property type="entry name" value="WYL_dom"/>
</dbReference>
<keyword evidence="1" id="KW-0805">Transcription regulation</keyword>
<organism evidence="6 7">
    <name type="scientific">Caviibacterium pharyngocola</name>
    <dbReference type="NCBI Taxonomy" id="28159"/>
    <lineage>
        <taxon>Bacteria</taxon>
        <taxon>Pseudomonadati</taxon>
        <taxon>Pseudomonadota</taxon>
        <taxon>Gammaproteobacteria</taxon>
        <taxon>Pasteurellales</taxon>
        <taxon>Pasteurellaceae</taxon>
        <taxon>Caviibacterium</taxon>
    </lineage>
</organism>
<protein>
    <submittedName>
        <fullName evidence="6">Transcriptional regulator</fullName>
    </submittedName>
</protein>
<feature type="domain" description="HTH deoR-type" evidence="3">
    <location>
        <begin position="10"/>
        <end position="46"/>
    </location>
</feature>
<feature type="domain" description="WCX" evidence="5">
    <location>
        <begin position="216"/>
        <end position="292"/>
    </location>
</feature>
<proteinExistence type="predicted"/>
<evidence type="ECO:0000313" key="7">
    <source>
        <dbReference type="Proteomes" id="UP000230282"/>
    </source>
</evidence>
<dbReference type="InterPro" id="IPR001034">
    <property type="entry name" value="DeoR_HTH"/>
</dbReference>
<dbReference type="EMBL" id="PHGZ01000008">
    <property type="protein sequence ID" value="PJG83346.1"/>
    <property type="molecule type" value="Genomic_DNA"/>
</dbReference>
<dbReference type="GO" id="GO:0003700">
    <property type="term" value="F:DNA-binding transcription factor activity"/>
    <property type="evidence" value="ECO:0007669"/>
    <property type="project" value="InterPro"/>
</dbReference>
<evidence type="ECO:0000259" key="3">
    <source>
        <dbReference type="Pfam" id="PF08220"/>
    </source>
</evidence>
<keyword evidence="7" id="KW-1185">Reference proteome</keyword>
<evidence type="ECO:0000313" key="6">
    <source>
        <dbReference type="EMBL" id="PJG83346.1"/>
    </source>
</evidence>
<dbReference type="PANTHER" id="PTHR34580:SF1">
    <property type="entry name" value="PROTEIN PAFC"/>
    <property type="match status" value="1"/>
</dbReference>
<dbReference type="Proteomes" id="UP000230282">
    <property type="component" value="Unassembled WGS sequence"/>
</dbReference>
<reference evidence="6 7" key="1">
    <citation type="submission" date="2017-11" db="EMBL/GenBank/DDBJ databases">
        <title>Reclassification of Bisgaard taxon 5 as Caviibacterium pharyngocola gen. nov., sp. nov.</title>
        <authorList>
            <person name="Christensen H."/>
        </authorList>
    </citation>
    <scope>NUCLEOTIDE SEQUENCE [LARGE SCALE GENOMIC DNA]</scope>
    <source>
        <strain evidence="6 7">7_3</strain>
    </source>
</reference>
<dbReference type="Pfam" id="PF25583">
    <property type="entry name" value="WCX"/>
    <property type="match status" value="1"/>
</dbReference>
<comment type="caution">
    <text evidence="6">The sequence shown here is derived from an EMBL/GenBank/DDBJ whole genome shotgun (WGS) entry which is preliminary data.</text>
</comment>
<sequence length="296" mass="34383">MKKSEVLAKRISTILNRLNQGLRLDINELAGEFDVSLRTVQRDFNERLSFLHWEEEGSRFYKLDRQKSGFLTHEDIQCFGRFVGVSDLFPENDRTFYQESLLQSVQIKGVQLEKIDGREKEFSLIQQAIGEHQQISFSYYKHSTQQNKFYQIAPYSLTNKNGVWYVIGTDHDKQKTFCFTQISKLTLTGESFQPNEKLLKEIQSNDSLSHGNQVGEVLVKVSAYAAPYFLRRNLLPNQKLVHKTENGELILSCANINELDIVPLVQYWIPHLTIISPAEMQTRMVERLQQYLANLN</sequence>
<feature type="domain" description="WYL" evidence="4">
    <location>
        <begin position="122"/>
        <end position="180"/>
    </location>
</feature>
<accession>A0A2M8RWS9</accession>
<dbReference type="InterPro" id="IPR051534">
    <property type="entry name" value="CBASS_pafABC_assoc_protein"/>
</dbReference>
<dbReference type="InterPro" id="IPR057727">
    <property type="entry name" value="WCX_dom"/>
</dbReference>
<gene>
    <name evidence="6" type="ORF">CVP04_04275</name>
</gene>
<dbReference type="Pfam" id="PF13280">
    <property type="entry name" value="WYL"/>
    <property type="match status" value="1"/>
</dbReference>
<dbReference type="Pfam" id="PF08220">
    <property type="entry name" value="HTH_DeoR"/>
    <property type="match status" value="1"/>
</dbReference>
<dbReference type="PANTHER" id="PTHR34580">
    <property type="match status" value="1"/>
</dbReference>
<evidence type="ECO:0000259" key="4">
    <source>
        <dbReference type="Pfam" id="PF13280"/>
    </source>
</evidence>
<evidence type="ECO:0000256" key="1">
    <source>
        <dbReference type="ARBA" id="ARBA00023015"/>
    </source>
</evidence>
<name>A0A2M8RWS9_9PAST</name>
<evidence type="ECO:0000259" key="5">
    <source>
        <dbReference type="Pfam" id="PF25583"/>
    </source>
</evidence>
<dbReference type="AlphaFoldDB" id="A0A2M8RWS9"/>
<dbReference type="RefSeq" id="WP_100296284.1">
    <property type="nucleotide sequence ID" value="NZ_PHGZ01000008.1"/>
</dbReference>
<dbReference type="PROSITE" id="PS52050">
    <property type="entry name" value="WYL"/>
    <property type="match status" value="1"/>
</dbReference>
<dbReference type="OrthoDB" id="6521217at2"/>
<keyword evidence="2" id="KW-0804">Transcription</keyword>
<evidence type="ECO:0000256" key="2">
    <source>
        <dbReference type="ARBA" id="ARBA00023163"/>
    </source>
</evidence>